<organism evidence="2 3">
    <name type="scientific">Candidatus Methylobacter favarea</name>
    <dbReference type="NCBI Taxonomy" id="2707345"/>
    <lineage>
        <taxon>Bacteria</taxon>
        <taxon>Pseudomonadati</taxon>
        <taxon>Pseudomonadota</taxon>
        <taxon>Gammaproteobacteria</taxon>
        <taxon>Methylococcales</taxon>
        <taxon>Methylococcaceae</taxon>
        <taxon>Methylobacter</taxon>
    </lineage>
</organism>
<dbReference type="Proteomes" id="UP000494216">
    <property type="component" value="Unassembled WGS sequence"/>
</dbReference>
<evidence type="ECO:0000313" key="2">
    <source>
        <dbReference type="EMBL" id="CAA9892548.1"/>
    </source>
</evidence>
<evidence type="ECO:0000259" key="1">
    <source>
        <dbReference type="SMART" id="SM01321"/>
    </source>
</evidence>
<proteinExistence type="predicted"/>
<dbReference type="NCBIfam" id="NF047646">
    <property type="entry name" value="REP_Tyr_transpos"/>
    <property type="match status" value="1"/>
</dbReference>
<dbReference type="AlphaFoldDB" id="A0A8S0XV06"/>
<dbReference type="SUPFAM" id="SSF143422">
    <property type="entry name" value="Transposase IS200-like"/>
    <property type="match status" value="1"/>
</dbReference>
<gene>
    <name evidence="2" type="primary">rayT</name>
    <name evidence="2" type="ORF">METHB2_720001</name>
</gene>
<dbReference type="SMART" id="SM01321">
    <property type="entry name" value="Y1_Tnp"/>
    <property type="match status" value="1"/>
</dbReference>
<dbReference type="GO" id="GO:0006313">
    <property type="term" value="P:DNA transposition"/>
    <property type="evidence" value="ECO:0007669"/>
    <property type="project" value="InterPro"/>
</dbReference>
<dbReference type="InterPro" id="IPR036515">
    <property type="entry name" value="Transposase_17_sf"/>
</dbReference>
<sequence>MVNYRRNFVLGGTYFFTVTLRMRNSRQLVESINLLRMAFRKTREAKPFRIDAMVVLPEHLHSIWTLPPDDSDYPGRWKAIKSIFTRELEKSGVPVGKRKDGSALIWQRRYWEHTIRDADDLNRHTDYIHFNPVKHGLVERVIDWPYSSFHRYVRQSLLPPNWAGENFDDMKLGEPDFKS</sequence>
<comment type="caution">
    <text evidence="2">The sequence shown here is derived from an EMBL/GenBank/DDBJ whole genome shotgun (WGS) entry which is preliminary data.</text>
</comment>
<dbReference type="GO" id="GO:0043565">
    <property type="term" value="F:sequence-specific DNA binding"/>
    <property type="evidence" value="ECO:0007669"/>
    <property type="project" value="TreeGrafter"/>
</dbReference>
<evidence type="ECO:0000313" key="3">
    <source>
        <dbReference type="Proteomes" id="UP000494216"/>
    </source>
</evidence>
<dbReference type="EMBL" id="CADCXN010000105">
    <property type="protein sequence ID" value="CAA9892548.1"/>
    <property type="molecule type" value="Genomic_DNA"/>
</dbReference>
<accession>A0A8S0XV06</accession>
<dbReference type="PANTHER" id="PTHR36966:SF1">
    <property type="entry name" value="REP-ASSOCIATED TYROSINE TRANSPOSASE"/>
    <property type="match status" value="1"/>
</dbReference>
<reference evidence="2 3" key="1">
    <citation type="submission" date="2020-02" db="EMBL/GenBank/DDBJ databases">
        <authorList>
            <person name="Hogendoorn C."/>
        </authorList>
    </citation>
    <scope>NUCLEOTIDE SEQUENCE [LARGE SCALE GENOMIC DNA]</scope>
    <source>
        <strain evidence="2">METHB21</strain>
    </source>
</reference>
<protein>
    <submittedName>
        <fullName evidence="2">Transposase</fullName>
    </submittedName>
</protein>
<keyword evidence="3" id="KW-1185">Reference proteome</keyword>
<dbReference type="RefSeq" id="WP_174627309.1">
    <property type="nucleotide sequence ID" value="NZ_CADCXN010000105.1"/>
</dbReference>
<dbReference type="Gene3D" id="3.30.70.1290">
    <property type="entry name" value="Transposase IS200-like"/>
    <property type="match status" value="1"/>
</dbReference>
<dbReference type="PANTHER" id="PTHR36966">
    <property type="entry name" value="REP-ASSOCIATED TYROSINE TRANSPOSASE"/>
    <property type="match status" value="1"/>
</dbReference>
<dbReference type="InterPro" id="IPR002686">
    <property type="entry name" value="Transposase_17"/>
</dbReference>
<dbReference type="GO" id="GO:0004803">
    <property type="term" value="F:transposase activity"/>
    <property type="evidence" value="ECO:0007669"/>
    <property type="project" value="InterPro"/>
</dbReference>
<feature type="domain" description="Transposase IS200-like" evidence="1">
    <location>
        <begin position="9"/>
        <end position="131"/>
    </location>
</feature>
<dbReference type="InterPro" id="IPR052715">
    <property type="entry name" value="RAYT_transposase"/>
</dbReference>
<name>A0A8S0XV06_9GAMM</name>